<dbReference type="RefSeq" id="WP_154175439.1">
    <property type="nucleotide sequence ID" value="NZ_WJXZ01000006.1"/>
</dbReference>
<dbReference type="Proteomes" id="UP000441754">
    <property type="component" value="Unassembled WGS sequence"/>
</dbReference>
<proteinExistence type="predicted"/>
<comment type="caution">
    <text evidence="1">The sequence shown here is derived from an EMBL/GenBank/DDBJ whole genome shotgun (WGS) entry which is preliminary data.</text>
</comment>
<accession>A0A7K0EKK6</accession>
<dbReference type="EMBL" id="WJXZ01000006">
    <property type="protein sequence ID" value="MRS62061.1"/>
    <property type="molecule type" value="Genomic_DNA"/>
</dbReference>
<organism evidence="1 2">
    <name type="scientific">Larkinella terrae</name>
    <dbReference type="NCBI Taxonomy" id="2025311"/>
    <lineage>
        <taxon>Bacteria</taxon>
        <taxon>Pseudomonadati</taxon>
        <taxon>Bacteroidota</taxon>
        <taxon>Cytophagia</taxon>
        <taxon>Cytophagales</taxon>
        <taxon>Spirosomataceae</taxon>
        <taxon>Larkinella</taxon>
    </lineage>
</organism>
<keyword evidence="2" id="KW-1185">Reference proteome</keyword>
<evidence type="ECO:0000313" key="2">
    <source>
        <dbReference type="Proteomes" id="UP000441754"/>
    </source>
</evidence>
<dbReference type="OrthoDB" id="1436925at2"/>
<sequence length="148" mass="16564">MKKVLVSLVVIGFAVTSCQKSGEQKTGEDQSVEQIRDQVMAIHDEVMRTEEIMDLKEKISHQIDSLSKITPATPVSQNRQQEGIAINQSLTEADELMNDWMHNYRSDTLDVLDEAQAKAYLNSELKKITVVKEKVTGGISQAKKFLGN</sequence>
<name>A0A7K0EKK6_9BACT</name>
<dbReference type="AlphaFoldDB" id="A0A7K0EKK6"/>
<dbReference type="PROSITE" id="PS51257">
    <property type="entry name" value="PROKAR_LIPOPROTEIN"/>
    <property type="match status" value="1"/>
</dbReference>
<evidence type="ECO:0008006" key="3">
    <source>
        <dbReference type="Google" id="ProtNLM"/>
    </source>
</evidence>
<reference evidence="1 2" key="1">
    <citation type="journal article" date="2018" name="Antonie Van Leeuwenhoek">
        <title>Larkinella terrae sp. nov., isolated from soil on Jeju Island, South Korea.</title>
        <authorList>
            <person name="Ten L.N."/>
            <person name="Jeon J."/>
            <person name="Park S.J."/>
            <person name="Park S."/>
            <person name="Lee S.Y."/>
            <person name="Kim M.K."/>
            <person name="Jung H.Y."/>
        </authorList>
    </citation>
    <scope>NUCLEOTIDE SEQUENCE [LARGE SCALE GENOMIC DNA]</scope>
    <source>
        <strain evidence="1 2">KCTC 52001</strain>
    </source>
</reference>
<evidence type="ECO:0000313" key="1">
    <source>
        <dbReference type="EMBL" id="MRS62061.1"/>
    </source>
</evidence>
<protein>
    <recommendedName>
        <fullName evidence="3">Viral A-type inclusion protein</fullName>
    </recommendedName>
</protein>
<gene>
    <name evidence="1" type="ORF">GJJ30_12240</name>
</gene>